<reference evidence="9" key="1">
    <citation type="submission" date="2022-11" db="EMBL/GenBank/DDBJ databases">
        <authorList>
            <person name="Petersen C."/>
        </authorList>
    </citation>
    <scope>NUCLEOTIDE SEQUENCE</scope>
    <source>
        <strain evidence="9">IBT 21917</strain>
    </source>
</reference>
<reference evidence="9" key="2">
    <citation type="journal article" date="2023" name="IMA Fungus">
        <title>Comparative genomic study of the Penicillium genus elucidates a diverse pangenome and 15 lateral gene transfer events.</title>
        <authorList>
            <person name="Petersen C."/>
            <person name="Sorensen T."/>
            <person name="Nielsen M.R."/>
            <person name="Sondergaard T.E."/>
            <person name="Sorensen J.L."/>
            <person name="Fitzpatrick D.A."/>
            <person name="Frisvad J.C."/>
            <person name="Nielsen K.L."/>
        </authorList>
    </citation>
    <scope>NUCLEOTIDE SEQUENCE</scope>
    <source>
        <strain evidence="9">IBT 21917</strain>
    </source>
</reference>
<evidence type="ECO:0000256" key="5">
    <source>
        <dbReference type="ARBA" id="ARBA00041304"/>
    </source>
</evidence>
<dbReference type="Proteomes" id="UP001146351">
    <property type="component" value="Unassembled WGS sequence"/>
</dbReference>
<protein>
    <recommendedName>
        <fullName evidence="4">xyloglucan-specific endo-beta-1,4-glucanase</fullName>
        <ecNumber evidence="4">3.2.1.151</ecNumber>
    </recommendedName>
    <alternativeName>
        <fullName evidence="5">Xyloglucanase A</fullName>
    </alternativeName>
    <alternativeName>
        <fullName evidence="6">Xyloglucanendohydrolase A</fullName>
    </alternativeName>
</protein>
<gene>
    <name evidence="9" type="ORF">N7492_005675</name>
</gene>
<keyword evidence="7" id="KW-0119">Carbohydrate metabolism</keyword>
<evidence type="ECO:0000256" key="2">
    <source>
        <dbReference type="ARBA" id="ARBA00022729"/>
    </source>
</evidence>
<dbReference type="InterPro" id="IPR013320">
    <property type="entry name" value="ConA-like_dom_sf"/>
</dbReference>
<dbReference type="GO" id="GO:0000272">
    <property type="term" value="P:polysaccharide catabolic process"/>
    <property type="evidence" value="ECO:0007669"/>
    <property type="project" value="UniProtKB-KW"/>
</dbReference>
<name>A0A9W9LRC8_9EURO</name>
<comment type="similarity">
    <text evidence="1 7">Belongs to the glycosyl hydrolase 12 (cellulase H) family.</text>
</comment>
<dbReference type="Gene3D" id="2.60.120.180">
    <property type="match status" value="1"/>
</dbReference>
<evidence type="ECO:0000256" key="6">
    <source>
        <dbReference type="ARBA" id="ARBA00043018"/>
    </source>
</evidence>
<evidence type="ECO:0000256" key="1">
    <source>
        <dbReference type="ARBA" id="ARBA00005519"/>
    </source>
</evidence>
<dbReference type="SUPFAM" id="SSF49899">
    <property type="entry name" value="Concanavalin A-like lectins/glucanases"/>
    <property type="match status" value="1"/>
</dbReference>
<dbReference type="OrthoDB" id="89349at2759"/>
<keyword evidence="2" id="KW-0732">Signal</keyword>
<dbReference type="InterPro" id="IPR002594">
    <property type="entry name" value="GH12"/>
</dbReference>
<comment type="catalytic activity">
    <reaction evidence="3">
        <text>xyloglucan + H2O = xyloglucan oligosaccharides.</text>
        <dbReference type="EC" id="3.2.1.151"/>
    </reaction>
</comment>
<keyword evidence="7" id="KW-0378">Hydrolase</keyword>
<keyword evidence="10" id="KW-1185">Reference proteome</keyword>
<evidence type="ECO:0000313" key="10">
    <source>
        <dbReference type="Proteomes" id="UP001146351"/>
    </source>
</evidence>
<keyword evidence="7" id="KW-0624">Polysaccharide degradation</keyword>
<dbReference type="GO" id="GO:0008810">
    <property type="term" value="F:cellulase activity"/>
    <property type="evidence" value="ECO:0007669"/>
    <property type="project" value="InterPro"/>
</dbReference>
<accession>A0A9W9LRC8</accession>
<evidence type="ECO:0000313" key="9">
    <source>
        <dbReference type="EMBL" id="KAJ5173082.1"/>
    </source>
</evidence>
<sequence>MQGGANGGVGLSGTRIGVWYLPLIYFRLSEVNVSGRRAFFLFHPSLMALRLLVNTGLLAIPIGGAVGTLLGLDAHRSATGQPPLFTSDGHPGTGGSTGGHDSTGGGASHPGTTNNGVTTKTYCDLSFGVSPPTQGESFTFNPNQWGVTDSTNGGLCMNVTTFNNETYATKNTAPEFSVTWQFDAGPNTQPVHAYSNLLVENVLPLTLEKISEINLDLHWTYGVGNTPAESTDDATLKANDLATNVAVDMFFDTDQKKAQNSSLAGFEVMVWFADYGASAQPFGLDKGAVTTKTIEGAEFSLYADTHTVAGGDQHVLTWVATEATEKFHGDLYPLITDLYTLKGETYPAKDDYMGIFQFGTEAFSSKQNVTFWCPTFSLDIKS</sequence>
<dbReference type="EMBL" id="JAPQKO010000003">
    <property type="protein sequence ID" value="KAJ5173082.1"/>
    <property type="molecule type" value="Genomic_DNA"/>
</dbReference>
<dbReference type="GO" id="GO:0033946">
    <property type="term" value="F:xyloglucan-specific endo-beta-1,4-glucanase activity"/>
    <property type="evidence" value="ECO:0007669"/>
    <property type="project" value="UniProtKB-EC"/>
</dbReference>
<dbReference type="AlphaFoldDB" id="A0A9W9LRC8"/>
<evidence type="ECO:0000256" key="7">
    <source>
        <dbReference type="RuleBase" id="RU361163"/>
    </source>
</evidence>
<evidence type="ECO:0000256" key="3">
    <source>
        <dbReference type="ARBA" id="ARBA00037012"/>
    </source>
</evidence>
<dbReference type="PANTHER" id="PTHR34002">
    <property type="entry name" value="BLR1656 PROTEIN"/>
    <property type="match status" value="1"/>
</dbReference>
<feature type="region of interest" description="Disordered" evidence="8">
    <location>
        <begin position="80"/>
        <end position="115"/>
    </location>
</feature>
<dbReference type="PANTHER" id="PTHR34002:SF9">
    <property type="entry name" value="XYLOGLUCAN-SPECIFIC ENDO-BETA-1,4-GLUCANASE A"/>
    <property type="match status" value="1"/>
</dbReference>
<evidence type="ECO:0000256" key="4">
    <source>
        <dbReference type="ARBA" id="ARBA00038882"/>
    </source>
</evidence>
<dbReference type="InterPro" id="IPR013319">
    <property type="entry name" value="GH11/12"/>
</dbReference>
<evidence type="ECO:0000256" key="8">
    <source>
        <dbReference type="SAM" id="MobiDB-lite"/>
    </source>
</evidence>
<organism evidence="9 10">
    <name type="scientific">Penicillium capsulatum</name>
    <dbReference type="NCBI Taxonomy" id="69766"/>
    <lineage>
        <taxon>Eukaryota</taxon>
        <taxon>Fungi</taxon>
        <taxon>Dikarya</taxon>
        <taxon>Ascomycota</taxon>
        <taxon>Pezizomycotina</taxon>
        <taxon>Eurotiomycetes</taxon>
        <taxon>Eurotiomycetidae</taxon>
        <taxon>Eurotiales</taxon>
        <taxon>Aspergillaceae</taxon>
        <taxon>Penicillium</taxon>
    </lineage>
</organism>
<proteinExistence type="inferred from homology"/>
<dbReference type="Pfam" id="PF01670">
    <property type="entry name" value="Glyco_hydro_12"/>
    <property type="match status" value="1"/>
</dbReference>
<comment type="caution">
    <text evidence="9">The sequence shown here is derived from an EMBL/GenBank/DDBJ whole genome shotgun (WGS) entry which is preliminary data.</text>
</comment>
<feature type="compositionally biased region" description="Gly residues" evidence="8">
    <location>
        <begin position="91"/>
        <end position="108"/>
    </location>
</feature>
<dbReference type="EC" id="3.2.1.151" evidence="4"/>
<keyword evidence="7" id="KW-0326">Glycosidase</keyword>